<feature type="coiled-coil region" evidence="5">
    <location>
        <begin position="301"/>
        <end position="328"/>
    </location>
</feature>
<dbReference type="EMBL" id="NJBN01000001">
    <property type="protein sequence ID" value="TKJ42168.1"/>
    <property type="molecule type" value="Genomic_DNA"/>
</dbReference>
<evidence type="ECO:0000313" key="7">
    <source>
        <dbReference type="EMBL" id="TKJ42168.1"/>
    </source>
</evidence>
<organism evidence="7 8">
    <name type="scientific">candidate division LCP-89 bacterium B3_LCP</name>
    <dbReference type="NCBI Taxonomy" id="2012998"/>
    <lineage>
        <taxon>Bacteria</taxon>
        <taxon>Pseudomonadati</taxon>
        <taxon>Bacteria division LCP-89</taxon>
    </lineage>
</organism>
<comment type="cofactor">
    <cofactor evidence="1 4">
        <name>thiamine diphosphate</name>
        <dbReference type="ChEBI" id="CHEBI:58937"/>
    </cofactor>
</comment>
<comment type="subunit">
    <text evidence="4">Heterodimer of an alpha and a beta chain.</text>
</comment>
<feature type="domain" description="Dehydrogenase E1 component" evidence="6">
    <location>
        <begin position="40"/>
        <end position="329"/>
    </location>
</feature>
<keyword evidence="3 4" id="KW-0786">Thiamine pyrophosphate</keyword>
<evidence type="ECO:0000256" key="5">
    <source>
        <dbReference type="SAM" id="Coils"/>
    </source>
</evidence>
<keyword evidence="2 4" id="KW-0560">Oxidoreductase</keyword>
<dbReference type="Proteomes" id="UP000319619">
    <property type="component" value="Unassembled WGS sequence"/>
</dbReference>
<comment type="catalytic activity">
    <reaction evidence="4">
        <text>N(6)-[(R)-lipoyl]-L-lysyl-[protein] + pyruvate + H(+) = N(6)-[(R)-S(8)-acetyldihydrolipoyl]-L-lysyl-[protein] + CO2</text>
        <dbReference type="Rhea" id="RHEA:19189"/>
        <dbReference type="Rhea" id="RHEA-COMP:10474"/>
        <dbReference type="Rhea" id="RHEA-COMP:10478"/>
        <dbReference type="ChEBI" id="CHEBI:15361"/>
        <dbReference type="ChEBI" id="CHEBI:15378"/>
        <dbReference type="ChEBI" id="CHEBI:16526"/>
        <dbReference type="ChEBI" id="CHEBI:83099"/>
        <dbReference type="ChEBI" id="CHEBI:83111"/>
        <dbReference type="EC" id="1.2.4.1"/>
    </reaction>
</comment>
<evidence type="ECO:0000256" key="4">
    <source>
        <dbReference type="RuleBase" id="RU366007"/>
    </source>
</evidence>
<evidence type="ECO:0000256" key="3">
    <source>
        <dbReference type="ARBA" id="ARBA00023052"/>
    </source>
</evidence>
<evidence type="ECO:0000313" key="8">
    <source>
        <dbReference type="Proteomes" id="UP000319619"/>
    </source>
</evidence>
<comment type="caution">
    <text evidence="7">The sequence shown here is derived from an EMBL/GenBank/DDBJ whole genome shotgun (WGS) entry which is preliminary data.</text>
</comment>
<name>A0A532V4T4_UNCL8</name>
<comment type="function">
    <text evidence="4">The pyruvate dehydrogenase complex catalyzes the overall conversion of pyruvate to acetyl-CoA and CO(2). It contains multiple copies of three enzymatic components: pyruvate dehydrogenase (E1), dihydrolipoamide acetyltransferase (E2) and lipoamide dehydrogenase (E3).</text>
</comment>
<evidence type="ECO:0000256" key="1">
    <source>
        <dbReference type="ARBA" id="ARBA00001964"/>
    </source>
</evidence>
<gene>
    <name evidence="7" type="primary">pdhA</name>
    <name evidence="7" type="ORF">CEE37_00385</name>
</gene>
<protein>
    <recommendedName>
        <fullName evidence="4">Pyruvate dehydrogenase E1 component subunit alpha</fullName>
        <ecNumber evidence="4">1.2.4.1</ecNumber>
    </recommendedName>
</protein>
<dbReference type="Pfam" id="PF00676">
    <property type="entry name" value="E1_dh"/>
    <property type="match status" value="1"/>
</dbReference>
<sequence length="363" mass="40878">MPKKEIGKFSVSYMQILDETGKVDTKLEPKINNKDLLAMYRWMVLSREADQRMINMQRQGRIGTMGPSTGQEAAHVIPAYLMNEKDWFVGAFREAGARLVRGETIAQALLFYNGFEEGNKKPKEYRTLPVSIIVGAQTLHAVGIGYAVKYRGEKDTAVVTFMGDGATSEGDFHEALNFAGVWQAPVVFICQNNQWAISLPRHKQTKAETIAQKAIAYGIPGIQVDGNDPLAMYVASKEALDRARSGGGPTFIEAVTYRLMMHTTADDPKKYRTEEEVDEWKQKDPLPRFQKYLEGKGIWDAKKEEALVNEIKSEVDAAVKEFEDLKELPAEACFDHVFGTKHVDIEEQRMEFLDDQKRGTDNA</sequence>
<evidence type="ECO:0000256" key="2">
    <source>
        <dbReference type="ARBA" id="ARBA00023002"/>
    </source>
</evidence>
<dbReference type="Gene3D" id="3.40.50.970">
    <property type="match status" value="1"/>
</dbReference>
<dbReference type="NCBIfam" id="TIGR03181">
    <property type="entry name" value="PDH_E1_alph_x"/>
    <property type="match status" value="1"/>
</dbReference>
<dbReference type="PANTHER" id="PTHR43380">
    <property type="entry name" value="2-OXOISOVALERATE DEHYDROGENASE SUBUNIT ALPHA, MITOCHONDRIAL"/>
    <property type="match status" value="1"/>
</dbReference>
<keyword evidence="5" id="KW-0175">Coiled coil</keyword>
<reference evidence="7 8" key="1">
    <citation type="submission" date="2017-06" db="EMBL/GenBank/DDBJ databases">
        <title>Novel microbial phyla capable of carbon fixation and sulfur reduction in deep-sea sediments.</title>
        <authorList>
            <person name="Huang J."/>
            <person name="Baker B."/>
            <person name="Wang Y."/>
        </authorList>
    </citation>
    <scope>NUCLEOTIDE SEQUENCE [LARGE SCALE GENOMIC DNA]</scope>
    <source>
        <strain evidence="7">B3_LCP</strain>
    </source>
</reference>
<dbReference type="GO" id="GO:0004739">
    <property type="term" value="F:pyruvate dehydrogenase (acetyl-transferring) activity"/>
    <property type="evidence" value="ECO:0007669"/>
    <property type="project" value="UniProtKB-UniRule"/>
</dbReference>
<dbReference type="InterPro" id="IPR017596">
    <property type="entry name" value="PdhA/BkdA"/>
</dbReference>
<keyword evidence="4 7" id="KW-0670">Pyruvate</keyword>
<dbReference type="InterPro" id="IPR050771">
    <property type="entry name" value="Alpha-ketoacid_DH_E1_comp"/>
</dbReference>
<evidence type="ECO:0000259" key="6">
    <source>
        <dbReference type="Pfam" id="PF00676"/>
    </source>
</evidence>
<dbReference type="InterPro" id="IPR029061">
    <property type="entry name" value="THDP-binding"/>
</dbReference>
<dbReference type="GO" id="GO:0009083">
    <property type="term" value="P:branched-chain amino acid catabolic process"/>
    <property type="evidence" value="ECO:0007669"/>
    <property type="project" value="TreeGrafter"/>
</dbReference>
<dbReference type="CDD" id="cd02000">
    <property type="entry name" value="TPP_E1_PDC_ADC_BCADC"/>
    <property type="match status" value="1"/>
</dbReference>
<dbReference type="AlphaFoldDB" id="A0A532V4T4"/>
<proteinExistence type="predicted"/>
<dbReference type="InterPro" id="IPR001017">
    <property type="entry name" value="DH_E1"/>
</dbReference>
<dbReference type="PANTHER" id="PTHR43380:SF1">
    <property type="entry name" value="2-OXOISOVALERATE DEHYDROGENASE SUBUNIT ALPHA, MITOCHONDRIAL"/>
    <property type="match status" value="1"/>
</dbReference>
<accession>A0A532V4T4</accession>
<dbReference type="SUPFAM" id="SSF52518">
    <property type="entry name" value="Thiamin diphosphate-binding fold (THDP-binding)"/>
    <property type="match status" value="1"/>
</dbReference>
<dbReference type="EC" id="1.2.4.1" evidence="4"/>